<evidence type="ECO:0000313" key="2">
    <source>
        <dbReference type="EMBL" id="MCI63329.1"/>
    </source>
</evidence>
<feature type="non-terminal residue" evidence="2">
    <location>
        <position position="43"/>
    </location>
</feature>
<feature type="compositionally biased region" description="Basic and acidic residues" evidence="1">
    <location>
        <begin position="9"/>
        <end position="25"/>
    </location>
</feature>
<evidence type="ECO:0000313" key="3">
    <source>
        <dbReference type="Proteomes" id="UP000265520"/>
    </source>
</evidence>
<dbReference type="Proteomes" id="UP000265520">
    <property type="component" value="Unassembled WGS sequence"/>
</dbReference>
<sequence length="43" mass="4829">MRVSVICASRREDGASRQSDRKMHQEGSAVGASRSFIWRVAHL</sequence>
<feature type="region of interest" description="Disordered" evidence="1">
    <location>
        <begin position="1"/>
        <end position="29"/>
    </location>
</feature>
<reference evidence="2 3" key="1">
    <citation type="journal article" date="2018" name="Front. Plant Sci.">
        <title>Red Clover (Trifolium pratense) and Zigzag Clover (T. medium) - A Picture of Genomic Similarities and Differences.</title>
        <authorList>
            <person name="Dluhosova J."/>
            <person name="Istvanek J."/>
            <person name="Nedelnik J."/>
            <person name="Repkova J."/>
        </authorList>
    </citation>
    <scope>NUCLEOTIDE SEQUENCE [LARGE SCALE GENOMIC DNA]</scope>
    <source>
        <strain evidence="3">cv. 10/8</strain>
        <tissue evidence="2">Leaf</tissue>
    </source>
</reference>
<name>A0A392TQ55_9FABA</name>
<keyword evidence="3" id="KW-1185">Reference proteome</keyword>
<dbReference type="EMBL" id="LXQA010635034">
    <property type="protein sequence ID" value="MCI63329.1"/>
    <property type="molecule type" value="Genomic_DNA"/>
</dbReference>
<dbReference type="AlphaFoldDB" id="A0A392TQ55"/>
<organism evidence="2 3">
    <name type="scientific">Trifolium medium</name>
    <dbReference type="NCBI Taxonomy" id="97028"/>
    <lineage>
        <taxon>Eukaryota</taxon>
        <taxon>Viridiplantae</taxon>
        <taxon>Streptophyta</taxon>
        <taxon>Embryophyta</taxon>
        <taxon>Tracheophyta</taxon>
        <taxon>Spermatophyta</taxon>
        <taxon>Magnoliopsida</taxon>
        <taxon>eudicotyledons</taxon>
        <taxon>Gunneridae</taxon>
        <taxon>Pentapetalae</taxon>
        <taxon>rosids</taxon>
        <taxon>fabids</taxon>
        <taxon>Fabales</taxon>
        <taxon>Fabaceae</taxon>
        <taxon>Papilionoideae</taxon>
        <taxon>50 kb inversion clade</taxon>
        <taxon>NPAAA clade</taxon>
        <taxon>Hologalegina</taxon>
        <taxon>IRL clade</taxon>
        <taxon>Trifolieae</taxon>
        <taxon>Trifolium</taxon>
    </lineage>
</organism>
<evidence type="ECO:0000256" key="1">
    <source>
        <dbReference type="SAM" id="MobiDB-lite"/>
    </source>
</evidence>
<accession>A0A392TQ55</accession>
<proteinExistence type="predicted"/>
<comment type="caution">
    <text evidence="2">The sequence shown here is derived from an EMBL/GenBank/DDBJ whole genome shotgun (WGS) entry which is preliminary data.</text>
</comment>
<protein>
    <submittedName>
        <fullName evidence="2">Uncharacterized protein</fullName>
    </submittedName>
</protein>